<sequence>MWATRSSASAVGDSSTPLITVDYTHDAVLLNLEMIRDWYTLGSNAGADKIIGTNESNRILANGHDQVFAGDGVDVITLTENASVDGEGGQDVYLVQRGLGNAEIKENGADVSVIRLEYAIKEIKDWQLKGKDLVISFAVNGQNKQLTVRDVYQENNGQFTLVNDKLSFQTKDGLMLIPQFEKTFSAEDAAQYQSITFTTRYLKSADKTYRDIENGVTIDLNKNTVDGPNEGGVHKYFELSKLDKSTVSVVEVGDRVRGELKNDGAFVERSKIRRKKMSFLTLNPEENPSEHVKTIFLDYDSSEIRRMHTRYGVRGLDLNGPEVKAYESTQPKNLHRYNSETQEWEPLNKPTRIAFERVDYSLVLTMKNGHRVVLEDIKANSSHFWNDNTWEYTHLGGEQLWDYEIITRDGIKINSGSLATWNISGDKNLRFRRRPAIRKVTTTHTHPREDLTLADWQWGQGRQLDNRYQLTAEGTAYDDTLIGDDKANVIRGYGGHDYFEGNNGHDTYVIGALKGEVYINNLAEDKKLDSVVVATSINDISTYREGINLVLTAQLSQPTEDGSTLSVNREIILENYFVSETFRHIGIVTNEGHQQQIIIDDGGMSRLIIASDSANGPVVVTELLGNLTNLQLAREGNDLHAVIVSESESDSDVVLTEVVFQNFYQGAAYQQILLGNGQLIPIMVNNL</sequence>
<dbReference type="EMBL" id="JAPMOU010000142">
    <property type="protein sequence ID" value="MDE1466089.1"/>
    <property type="molecule type" value="Genomic_DNA"/>
</dbReference>
<evidence type="ECO:0000256" key="1">
    <source>
        <dbReference type="ARBA" id="ARBA00022837"/>
    </source>
</evidence>
<dbReference type="Proteomes" id="UP001528823">
    <property type="component" value="Unassembled WGS sequence"/>
</dbReference>
<dbReference type="RefSeq" id="WP_274692384.1">
    <property type="nucleotide sequence ID" value="NZ_JAPMOU010000142.1"/>
</dbReference>
<evidence type="ECO:0000313" key="3">
    <source>
        <dbReference type="Proteomes" id="UP001528823"/>
    </source>
</evidence>
<keyword evidence="1" id="KW-0106">Calcium</keyword>
<dbReference type="InterPro" id="IPR011049">
    <property type="entry name" value="Serralysin-like_metalloprot_C"/>
</dbReference>
<name>A0ABT5UI72_9GAMM</name>
<dbReference type="SUPFAM" id="SSF51120">
    <property type="entry name" value="beta-Roll"/>
    <property type="match status" value="2"/>
</dbReference>
<accession>A0ABT5UI72</accession>
<reference evidence="2 3" key="1">
    <citation type="submission" date="2022-11" db="EMBL/GenBank/DDBJ databases">
        <title>Spartinivicinus poritis sp. nov., isolated from scleractinian coral Porites lutea.</title>
        <authorList>
            <person name="Zhang G."/>
            <person name="Cai L."/>
            <person name="Wei Q."/>
        </authorList>
    </citation>
    <scope>NUCLEOTIDE SEQUENCE [LARGE SCALE GENOMIC DNA]</scope>
    <source>
        <strain evidence="2 3">A2-2</strain>
    </source>
</reference>
<keyword evidence="3" id="KW-1185">Reference proteome</keyword>
<gene>
    <name evidence="2" type="ORF">ORQ98_29475</name>
</gene>
<comment type="caution">
    <text evidence="2">The sequence shown here is derived from an EMBL/GenBank/DDBJ whole genome shotgun (WGS) entry which is preliminary data.</text>
</comment>
<evidence type="ECO:0000313" key="2">
    <source>
        <dbReference type="EMBL" id="MDE1466089.1"/>
    </source>
</evidence>
<dbReference type="InterPro" id="IPR001343">
    <property type="entry name" value="Hemolysn_Ca-bd"/>
</dbReference>
<organism evidence="2 3">
    <name type="scientific">Spartinivicinus poritis</name>
    <dbReference type="NCBI Taxonomy" id="2994640"/>
    <lineage>
        <taxon>Bacteria</taxon>
        <taxon>Pseudomonadati</taxon>
        <taxon>Pseudomonadota</taxon>
        <taxon>Gammaproteobacteria</taxon>
        <taxon>Oceanospirillales</taxon>
        <taxon>Zooshikellaceae</taxon>
        <taxon>Spartinivicinus</taxon>
    </lineage>
</organism>
<dbReference type="Gene3D" id="2.150.10.10">
    <property type="entry name" value="Serralysin-like metalloprotease, C-terminal"/>
    <property type="match status" value="1"/>
</dbReference>
<dbReference type="Pfam" id="PF00353">
    <property type="entry name" value="HemolysinCabind"/>
    <property type="match status" value="2"/>
</dbReference>
<protein>
    <submittedName>
        <fullName evidence="2">Uncharacterized protein</fullName>
    </submittedName>
</protein>
<proteinExistence type="predicted"/>